<keyword evidence="1" id="KW-0472">Membrane</keyword>
<evidence type="ECO:0000256" key="1">
    <source>
        <dbReference type="SAM" id="Phobius"/>
    </source>
</evidence>
<dbReference type="AlphaFoldDB" id="A0A197KB69"/>
<evidence type="ECO:0000313" key="3">
    <source>
        <dbReference type="Proteomes" id="UP000078512"/>
    </source>
</evidence>
<organism evidence="2 3">
    <name type="scientific">Linnemannia elongata AG-77</name>
    <dbReference type="NCBI Taxonomy" id="1314771"/>
    <lineage>
        <taxon>Eukaryota</taxon>
        <taxon>Fungi</taxon>
        <taxon>Fungi incertae sedis</taxon>
        <taxon>Mucoromycota</taxon>
        <taxon>Mortierellomycotina</taxon>
        <taxon>Mortierellomycetes</taxon>
        <taxon>Mortierellales</taxon>
        <taxon>Mortierellaceae</taxon>
        <taxon>Linnemannia</taxon>
    </lineage>
</organism>
<sequence>MEGPSNFLLTSFHSPLFFFCGLPYLFTLSSSLYALLLGLAWRWADDPAHYSLFFVFFAEHAEVRGESQ</sequence>
<protein>
    <submittedName>
        <fullName evidence="2">Uncharacterized protein</fullName>
    </submittedName>
</protein>
<name>A0A197KB69_9FUNG</name>
<feature type="transmembrane region" description="Helical" evidence="1">
    <location>
        <begin position="16"/>
        <end position="41"/>
    </location>
</feature>
<gene>
    <name evidence="2" type="ORF">K457DRAFT_134004</name>
</gene>
<dbReference type="EMBL" id="KV442020">
    <property type="protein sequence ID" value="OAQ33639.1"/>
    <property type="molecule type" value="Genomic_DNA"/>
</dbReference>
<proteinExistence type="predicted"/>
<evidence type="ECO:0000313" key="2">
    <source>
        <dbReference type="EMBL" id="OAQ33639.1"/>
    </source>
</evidence>
<keyword evidence="3" id="KW-1185">Reference proteome</keyword>
<dbReference type="Proteomes" id="UP000078512">
    <property type="component" value="Unassembled WGS sequence"/>
</dbReference>
<keyword evidence="1" id="KW-1133">Transmembrane helix</keyword>
<reference evidence="2 3" key="1">
    <citation type="submission" date="2016-05" db="EMBL/GenBank/DDBJ databases">
        <title>Genome sequencing reveals origins of a unique bacterial endosymbiosis in the earliest lineages of terrestrial Fungi.</title>
        <authorList>
            <consortium name="DOE Joint Genome Institute"/>
            <person name="Uehling J."/>
            <person name="Gryganskyi A."/>
            <person name="Hameed K."/>
            <person name="Tschaplinski T."/>
            <person name="Misztal P."/>
            <person name="Wu S."/>
            <person name="Desiro A."/>
            <person name="Vande Pol N."/>
            <person name="Du Z.-Y."/>
            <person name="Zienkiewicz A."/>
            <person name="Zienkiewicz K."/>
            <person name="Morin E."/>
            <person name="Tisserant E."/>
            <person name="Splivallo R."/>
            <person name="Hainaut M."/>
            <person name="Henrissat B."/>
            <person name="Ohm R."/>
            <person name="Kuo A."/>
            <person name="Yan J."/>
            <person name="Lipzen A."/>
            <person name="Nolan M."/>
            <person name="Labutti K."/>
            <person name="Barry K."/>
            <person name="Goldstein A."/>
            <person name="Labbe J."/>
            <person name="Schadt C."/>
            <person name="Tuskan G."/>
            <person name="Grigoriev I."/>
            <person name="Martin F."/>
            <person name="Vilgalys R."/>
            <person name="Bonito G."/>
        </authorList>
    </citation>
    <scope>NUCLEOTIDE SEQUENCE [LARGE SCALE GENOMIC DNA]</scope>
    <source>
        <strain evidence="2 3">AG-77</strain>
    </source>
</reference>
<keyword evidence="1" id="KW-0812">Transmembrane</keyword>
<accession>A0A197KB69</accession>